<evidence type="ECO:0000313" key="2">
    <source>
        <dbReference type="EMBL" id="SHM90226.1"/>
    </source>
</evidence>
<protein>
    <recommendedName>
        <fullName evidence="1">DUF4314 domain-containing protein</fullName>
    </recommendedName>
</protein>
<feature type="domain" description="DUF4314" evidence="1">
    <location>
        <begin position="6"/>
        <end position="72"/>
    </location>
</feature>
<dbReference type="RefSeq" id="WP_242940012.1">
    <property type="nucleotide sequence ID" value="NZ_FRCT01000022.1"/>
</dbReference>
<proteinExistence type="predicted"/>
<dbReference type="Proteomes" id="UP000184394">
    <property type="component" value="Unassembled WGS sequence"/>
</dbReference>
<organism evidence="2 3">
    <name type="scientific">Ruminococcus flavefaciens</name>
    <dbReference type="NCBI Taxonomy" id="1265"/>
    <lineage>
        <taxon>Bacteria</taxon>
        <taxon>Bacillati</taxon>
        <taxon>Bacillota</taxon>
        <taxon>Clostridia</taxon>
        <taxon>Eubacteriales</taxon>
        <taxon>Oscillospiraceae</taxon>
        <taxon>Ruminococcus</taxon>
    </lineage>
</organism>
<dbReference type="EMBL" id="FRCT01000022">
    <property type="protein sequence ID" value="SHM90226.1"/>
    <property type="molecule type" value="Genomic_DNA"/>
</dbReference>
<dbReference type="InterPro" id="IPR025463">
    <property type="entry name" value="DUF4314"/>
</dbReference>
<name>A0A1M7MH88_RUMFL</name>
<evidence type="ECO:0000259" key="1">
    <source>
        <dbReference type="Pfam" id="PF14192"/>
    </source>
</evidence>
<accession>A0A1M7MH88</accession>
<evidence type="ECO:0000313" key="3">
    <source>
        <dbReference type="Proteomes" id="UP000184394"/>
    </source>
</evidence>
<dbReference type="AlphaFoldDB" id="A0A1M7MH88"/>
<reference evidence="2 3" key="1">
    <citation type="submission" date="2016-11" db="EMBL/GenBank/DDBJ databases">
        <authorList>
            <person name="Jaros S."/>
            <person name="Januszkiewicz K."/>
            <person name="Wedrychowicz H."/>
        </authorList>
    </citation>
    <scope>NUCLEOTIDE SEQUENCE [LARGE SCALE GENOMIC DNA]</scope>
    <source>
        <strain evidence="2 3">Y1</strain>
    </source>
</reference>
<gene>
    <name evidence="2" type="ORF">SAMN04487860_12253</name>
</gene>
<dbReference type="Pfam" id="PF14192">
    <property type="entry name" value="DUF4314"/>
    <property type="match status" value="1"/>
</dbReference>
<sequence>MEKLSRQAIQRYKDMYPPGTGICVDNMPDDPRPISSGTKGKVIAVDDIGTIHCAFENGRQLGLIPGVDSFHVVKEELSETQNIEEEPELQMNMT</sequence>